<protein>
    <submittedName>
        <fullName evidence="1">NAD(P)H-dependent FMN reductase</fullName>
    </submittedName>
</protein>
<reference evidence="1" key="1">
    <citation type="submission" date="2021-03" db="EMBL/GenBank/DDBJ databases">
        <title>Genomic Encyclopedia of Type Strains, Phase IV (KMG-IV): sequencing the most valuable type-strain genomes for metagenomic binning, comparative biology and taxonomic classification.</title>
        <authorList>
            <person name="Goeker M."/>
        </authorList>
    </citation>
    <scope>NUCLEOTIDE SEQUENCE</scope>
    <source>
        <strain evidence="1">DSM 107338</strain>
    </source>
</reference>
<dbReference type="AlphaFoldDB" id="A0A9X1CJV6"/>
<dbReference type="InterPro" id="IPR029039">
    <property type="entry name" value="Flavoprotein-like_sf"/>
</dbReference>
<proteinExistence type="predicted"/>
<evidence type="ECO:0000313" key="1">
    <source>
        <dbReference type="EMBL" id="MBP2079017.1"/>
    </source>
</evidence>
<accession>A0A9X1CJV6</accession>
<sequence length="69" mass="7717">MTDIVIVSGSLSHESRSDKVLHYLGSLEKEEALSVQYISVKEISPEVLLRAKFEDIEVKRVTTSLEGLL</sequence>
<dbReference type="Proteomes" id="UP001138793">
    <property type="component" value="Unassembled WGS sequence"/>
</dbReference>
<dbReference type="Gene3D" id="3.40.50.360">
    <property type="match status" value="1"/>
</dbReference>
<organism evidence="1 2">
    <name type="scientific">Oceanobacillus polygoni</name>
    <dbReference type="NCBI Taxonomy" id="1235259"/>
    <lineage>
        <taxon>Bacteria</taxon>
        <taxon>Bacillati</taxon>
        <taxon>Bacillota</taxon>
        <taxon>Bacilli</taxon>
        <taxon>Bacillales</taxon>
        <taxon>Bacillaceae</taxon>
        <taxon>Oceanobacillus</taxon>
    </lineage>
</organism>
<comment type="caution">
    <text evidence="1">The sequence shown here is derived from an EMBL/GenBank/DDBJ whole genome shotgun (WGS) entry which is preliminary data.</text>
</comment>
<name>A0A9X1CJV6_9BACI</name>
<keyword evidence="2" id="KW-1185">Reference proteome</keyword>
<dbReference type="EMBL" id="JAGGMB010000012">
    <property type="protein sequence ID" value="MBP2079017.1"/>
    <property type="molecule type" value="Genomic_DNA"/>
</dbReference>
<evidence type="ECO:0000313" key="2">
    <source>
        <dbReference type="Proteomes" id="UP001138793"/>
    </source>
</evidence>
<gene>
    <name evidence="1" type="ORF">J2Z64_003286</name>
</gene>
<dbReference type="RefSeq" id="WP_338112813.1">
    <property type="nucleotide sequence ID" value="NZ_JAGGMB010000012.1"/>
</dbReference>